<keyword evidence="5" id="KW-0677">Repeat</keyword>
<gene>
    <name evidence="15" type="primary">mug190_3</name>
    <name evidence="15" type="ORF">LHYA1_G000111</name>
</gene>
<feature type="compositionally biased region" description="Basic and acidic residues" evidence="11">
    <location>
        <begin position="1061"/>
        <end position="1073"/>
    </location>
</feature>
<dbReference type="PROSITE" id="PS51847">
    <property type="entry name" value="SMP"/>
    <property type="match status" value="1"/>
</dbReference>
<dbReference type="GeneID" id="41980309"/>
<evidence type="ECO:0000313" key="15">
    <source>
        <dbReference type="EMBL" id="TVY31076.1"/>
    </source>
</evidence>
<organism evidence="15 16">
    <name type="scientific">Lachnellula hyalina</name>
    <dbReference type="NCBI Taxonomy" id="1316788"/>
    <lineage>
        <taxon>Eukaryota</taxon>
        <taxon>Fungi</taxon>
        <taxon>Dikarya</taxon>
        <taxon>Ascomycota</taxon>
        <taxon>Pezizomycotina</taxon>
        <taxon>Leotiomycetes</taxon>
        <taxon>Helotiales</taxon>
        <taxon>Lachnaceae</taxon>
        <taxon>Lachnellula</taxon>
    </lineage>
</organism>
<feature type="compositionally biased region" description="Basic and acidic residues" evidence="11">
    <location>
        <begin position="1087"/>
        <end position="1100"/>
    </location>
</feature>
<accession>A0A8H8R9Y9</accession>
<proteinExistence type="predicted"/>
<evidence type="ECO:0000256" key="11">
    <source>
        <dbReference type="SAM" id="MobiDB-lite"/>
    </source>
</evidence>
<feature type="region of interest" description="Disordered" evidence="11">
    <location>
        <begin position="1057"/>
        <end position="1179"/>
    </location>
</feature>
<dbReference type="InterPro" id="IPR031468">
    <property type="entry name" value="SMP_LBD"/>
</dbReference>
<dbReference type="Proteomes" id="UP000431533">
    <property type="component" value="Unassembled WGS sequence"/>
</dbReference>
<reference evidence="15 16" key="1">
    <citation type="submission" date="2018-05" db="EMBL/GenBank/DDBJ databases">
        <title>Genome sequencing and assembly of the regulated plant pathogen Lachnellula willkommii and related sister species for the development of diagnostic species identification markers.</title>
        <authorList>
            <person name="Giroux E."/>
            <person name="Bilodeau G."/>
        </authorList>
    </citation>
    <scope>NUCLEOTIDE SEQUENCE [LARGE SCALE GENOMIC DNA]</scope>
    <source>
        <strain evidence="15 16">CBS 185.66</strain>
    </source>
</reference>
<keyword evidence="4 12" id="KW-0812">Transmembrane</keyword>
<dbReference type="PANTHER" id="PTHR47348">
    <property type="entry name" value="MEIOTICALLY UP-REGULATED GENE 190 PROTEIN"/>
    <property type="match status" value="1"/>
</dbReference>
<dbReference type="Pfam" id="PF00168">
    <property type="entry name" value="C2"/>
    <property type="match status" value="2"/>
</dbReference>
<dbReference type="InterPro" id="IPR035892">
    <property type="entry name" value="C2_domain_sf"/>
</dbReference>
<feature type="domain" description="SMP-LTD" evidence="14">
    <location>
        <begin position="241"/>
        <end position="468"/>
    </location>
</feature>
<dbReference type="InterPro" id="IPR037767">
    <property type="entry name" value="C2A_Mug190-like"/>
</dbReference>
<keyword evidence="8" id="KW-0445">Lipid transport</keyword>
<evidence type="ECO:0000259" key="13">
    <source>
        <dbReference type="PROSITE" id="PS50004"/>
    </source>
</evidence>
<evidence type="ECO:0000256" key="3">
    <source>
        <dbReference type="ARBA" id="ARBA00022553"/>
    </source>
</evidence>
<keyword evidence="7 12" id="KW-1133">Transmembrane helix</keyword>
<keyword evidence="9" id="KW-0446">Lipid-binding</keyword>
<evidence type="ECO:0000256" key="8">
    <source>
        <dbReference type="ARBA" id="ARBA00023055"/>
    </source>
</evidence>
<dbReference type="InterPro" id="IPR037765">
    <property type="entry name" value="C2B_Tricalbin"/>
</dbReference>
<evidence type="ECO:0000259" key="14">
    <source>
        <dbReference type="PROSITE" id="PS51847"/>
    </source>
</evidence>
<keyword evidence="2" id="KW-0813">Transport</keyword>
<dbReference type="Pfam" id="PF25331">
    <property type="entry name" value="C2_Mug190_3rd"/>
    <property type="match status" value="1"/>
</dbReference>
<comment type="caution">
    <text evidence="15">The sequence shown here is derived from an EMBL/GenBank/DDBJ whole genome shotgun (WGS) entry which is preliminary data.</text>
</comment>
<dbReference type="GO" id="GO:0005789">
    <property type="term" value="C:endoplasmic reticulum membrane"/>
    <property type="evidence" value="ECO:0007669"/>
    <property type="project" value="UniProtKB-SubCell"/>
</dbReference>
<feature type="domain" description="C2" evidence="13">
    <location>
        <begin position="466"/>
        <end position="595"/>
    </location>
</feature>
<keyword evidence="16" id="KW-1185">Reference proteome</keyword>
<protein>
    <submittedName>
        <fullName evidence="15">Meiotically up-regulated protein</fullName>
    </submittedName>
</protein>
<feature type="compositionally biased region" description="Basic and acidic residues" evidence="11">
    <location>
        <begin position="27"/>
        <end position="44"/>
    </location>
</feature>
<feature type="compositionally biased region" description="Basic and acidic residues" evidence="11">
    <location>
        <begin position="53"/>
        <end position="72"/>
    </location>
</feature>
<evidence type="ECO:0000256" key="10">
    <source>
        <dbReference type="ARBA" id="ARBA00023136"/>
    </source>
</evidence>
<dbReference type="InterPro" id="IPR057349">
    <property type="entry name" value="C2_Mug190_3rd"/>
</dbReference>
<evidence type="ECO:0000256" key="4">
    <source>
        <dbReference type="ARBA" id="ARBA00022692"/>
    </source>
</evidence>
<dbReference type="AlphaFoldDB" id="A0A8H8R9Y9"/>
<dbReference type="GO" id="GO:0008289">
    <property type="term" value="F:lipid binding"/>
    <property type="evidence" value="ECO:0007669"/>
    <property type="project" value="UniProtKB-KW"/>
</dbReference>
<evidence type="ECO:0000256" key="2">
    <source>
        <dbReference type="ARBA" id="ARBA00022448"/>
    </source>
</evidence>
<evidence type="ECO:0000256" key="7">
    <source>
        <dbReference type="ARBA" id="ARBA00022989"/>
    </source>
</evidence>
<dbReference type="SUPFAM" id="SSF49562">
    <property type="entry name" value="C2 domain (Calcium/lipid-binding domain, CaLB)"/>
    <property type="match status" value="2"/>
</dbReference>
<dbReference type="PANTHER" id="PTHR47348:SF3">
    <property type="entry name" value="MEIOTICALLY UP-REGULATED GENE 190 PROTEIN"/>
    <property type="match status" value="1"/>
</dbReference>
<feature type="compositionally biased region" description="Acidic residues" evidence="11">
    <location>
        <begin position="1101"/>
        <end position="1120"/>
    </location>
</feature>
<feature type="transmembrane region" description="Helical" evidence="12">
    <location>
        <begin position="174"/>
        <end position="189"/>
    </location>
</feature>
<keyword evidence="10 12" id="KW-0472">Membrane</keyword>
<keyword evidence="6" id="KW-0256">Endoplasmic reticulum</keyword>
<dbReference type="Gene3D" id="2.60.40.150">
    <property type="entry name" value="C2 domain"/>
    <property type="match status" value="2"/>
</dbReference>
<dbReference type="RefSeq" id="XP_031009858.1">
    <property type="nucleotide sequence ID" value="XM_031145105.1"/>
</dbReference>
<comment type="subcellular location">
    <subcellularLocation>
        <location evidence="1">Endoplasmic reticulum membrane</location>
    </subcellularLocation>
</comment>
<dbReference type="CDD" id="cd04041">
    <property type="entry name" value="C2A_fungal"/>
    <property type="match status" value="1"/>
</dbReference>
<feature type="region of interest" description="Disordered" evidence="11">
    <location>
        <begin position="1"/>
        <end position="80"/>
    </location>
</feature>
<evidence type="ECO:0000256" key="9">
    <source>
        <dbReference type="ARBA" id="ARBA00023121"/>
    </source>
</evidence>
<feature type="region of interest" description="Disordered" evidence="11">
    <location>
        <begin position="692"/>
        <end position="716"/>
    </location>
</feature>
<evidence type="ECO:0000313" key="16">
    <source>
        <dbReference type="Proteomes" id="UP000431533"/>
    </source>
</evidence>
<evidence type="ECO:0000256" key="6">
    <source>
        <dbReference type="ARBA" id="ARBA00022824"/>
    </source>
</evidence>
<dbReference type="CDD" id="cd21676">
    <property type="entry name" value="SMP_Mug190"/>
    <property type="match status" value="1"/>
</dbReference>
<feature type="region of interest" description="Disordered" evidence="11">
    <location>
        <begin position="95"/>
        <end position="140"/>
    </location>
</feature>
<dbReference type="OrthoDB" id="419768at2759"/>
<feature type="domain" description="C2" evidence="13">
    <location>
        <begin position="655"/>
        <end position="818"/>
    </location>
</feature>
<name>A0A8H8R9Y9_9HELO</name>
<dbReference type="Pfam" id="PF25669">
    <property type="entry name" value="SMP_MUG190-like"/>
    <property type="match status" value="1"/>
</dbReference>
<keyword evidence="3" id="KW-0597">Phosphoprotein</keyword>
<dbReference type="CDD" id="cd04052">
    <property type="entry name" value="C2B_Tricalbin-like"/>
    <property type="match status" value="1"/>
</dbReference>
<dbReference type="GO" id="GO:0061817">
    <property type="term" value="P:endoplasmic reticulum-plasma membrane tethering"/>
    <property type="evidence" value="ECO:0007669"/>
    <property type="project" value="InterPro"/>
</dbReference>
<evidence type="ECO:0000256" key="5">
    <source>
        <dbReference type="ARBA" id="ARBA00022737"/>
    </source>
</evidence>
<feature type="compositionally biased region" description="Polar residues" evidence="11">
    <location>
        <begin position="97"/>
        <end position="108"/>
    </location>
</feature>
<sequence>MSNDHKKGPGGHYSATNPIPNIQKFVESLDKDKKGRDAKLDEQTRSNPPNSSEARDHKQGKPKGDASSRKVVTDPTTGNEVEIEDVNAEFMKAADNPQLSVPNANVNKDTPVKTEATQSGGEYRNKQDITAPPDPVEPGSTSDVPINGEKTNILFHPTPSVSYEPMYVALEKRTAILCAGILIAIVVLGKMFGGALYGLIPLGMCVSSGVFLSMKELVRHGRETEWESEKERGKMATANLIPESVEWMNTFLGVMWGLIDPDMFASVADTLEDVMQASLPSVIENVRVAEINQGNNPFRILSLRALPDGHVKDLKDDIHKHNEQVKDPQELAADEEGGDYYNLECSFAYHATKSGTSTSNRAKNMHMQLVFYLGIKGLFGVPLPIFVELQGLVGTVRLRLQMSPEPPFLKALTFTLMGLPKVQAGCVPMLETGINILNLPLISNFVNYAIGAAANEYVAPKSMTLDMGKLLQGDDIQKDVEALGVLWIRIHKATGLSKQDRRGSEGGGSDPYITVSFSKYGKPMYCTRVIQDDLNPIWEETCALLVTPDLIKADEQLSMELWDSDRSSADDVVGKVELSMQKMIQHPGKMYPQTSKLRGMHADDSMPGELHWEVGYFGKPQFRPAMRSHGKDVNLPDQLMDKKELQDDKGSLDNAEEDAVVHTPPDPLWPSGICSVVVHQIVNLELQNLNGSDGKRKGREFEPAQESGENKEEEHNTLPSSYCTILYNDELVNCHSNLKAQNAIVIIRLQVYRTRSKVVSSKPIFNAGTERFIRDWRSAIITVAVRDQRMRQHDPILGVVPLKLSDILQTSSQVTRWYPLDGGIGFGRIRISLLFRSIETRLPPQQLGWDVGTFEFTSSKILATGYSANSKLKMRTGGSSSKISRVQCKKTEEGDGVFWDIAKNDGKHSVRLPVRYRYRSPIIFEFHTANKRNADAYAVIWLHHFVDNEEQDVSIPIWKTDKGMRLTQNYITEESFKSIPDLKIEEIGRLQFRGRFKAGTDEDHSRFVTDNDSRETQETWEACHSEGVRDRYVTKELPPAVQELHDQSLTQGRDVLSQADESEKKKWLSKDGTDWSGAFGKDPAQYIDRRGARKQEKVEVNEEVTDDEDDSSGSDSDESDLGLNDASHNNEFGKDEQTNGESEDAVRKAGTPQAKNPIKQVKQYNEEKKGLHRKQRGLMQWKPMRNLAFAKDEAKFVVSRTLKKGSLQGRQPDVETEI</sequence>
<feature type="compositionally biased region" description="Basic and acidic residues" evidence="11">
    <location>
        <begin position="693"/>
        <end position="716"/>
    </location>
</feature>
<dbReference type="GO" id="GO:0006869">
    <property type="term" value="P:lipid transport"/>
    <property type="evidence" value="ECO:0007669"/>
    <property type="project" value="UniProtKB-KW"/>
</dbReference>
<dbReference type="InterPro" id="IPR000008">
    <property type="entry name" value="C2_dom"/>
</dbReference>
<dbReference type="PROSITE" id="PS50004">
    <property type="entry name" value="C2"/>
    <property type="match status" value="2"/>
</dbReference>
<dbReference type="EMBL" id="QGMH01000001">
    <property type="protein sequence ID" value="TVY31076.1"/>
    <property type="molecule type" value="Genomic_DNA"/>
</dbReference>
<evidence type="ECO:0000256" key="1">
    <source>
        <dbReference type="ARBA" id="ARBA00004586"/>
    </source>
</evidence>
<dbReference type="SMART" id="SM00239">
    <property type="entry name" value="C2"/>
    <property type="match status" value="2"/>
</dbReference>
<evidence type="ECO:0000256" key="12">
    <source>
        <dbReference type="SAM" id="Phobius"/>
    </source>
</evidence>